<evidence type="ECO:0000313" key="4">
    <source>
        <dbReference type="Proteomes" id="UP000308697"/>
    </source>
</evidence>
<proteinExistence type="predicted"/>
<dbReference type="InterPro" id="IPR011990">
    <property type="entry name" value="TPR-like_helical_dom_sf"/>
</dbReference>
<feature type="region of interest" description="Disordered" evidence="1">
    <location>
        <begin position="852"/>
        <end position="876"/>
    </location>
</feature>
<dbReference type="InterPro" id="IPR001763">
    <property type="entry name" value="Rhodanese-like_dom"/>
</dbReference>
<reference evidence="3 4" key="1">
    <citation type="submission" date="2019-04" db="EMBL/GenBank/DDBJ databases">
        <title>Streptomyces piniterrae sp. nov., a heliquinomycin-producing actinomycete isolated from rhizosphere soil of Pinus yunnanensis.</title>
        <authorList>
            <person name="Zhuang X."/>
            <person name="Zhao J."/>
        </authorList>
    </citation>
    <scope>NUCLEOTIDE SEQUENCE [LARGE SCALE GENOMIC DNA]</scope>
    <source>
        <strain evidence="4">jys28</strain>
    </source>
</reference>
<accession>A0A4U0NRF0</accession>
<feature type="domain" description="Rhodanese" evidence="2">
    <location>
        <begin position="586"/>
        <end position="629"/>
    </location>
</feature>
<organism evidence="3 4">
    <name type="scientific">Streptomyces piniterrae</name>
    <dbReference type="NCBI Taxonomy" id="2571125"/>
    <lineage>
        <taxon>Bacteria</taxon>
        <taxon>Bacillati</taxon>
        <taxon>Actinomycetota</taxon>
        <taxon>Actinomycetes</taxon>
        <taxon>Kitasatosporales</taxon>
        <taxon>Streptomycetaceae</taxon>
        <taxon>Streptomyces</taxon>
    </lineage>
</organism>
<evidence type="ECO:0000256" key="1">
    <source>
        <dbReference type="SAM" id="MobiDB-lite"/>
    </source>
</evidence>
<dbReference type="Proteomes" id="UP000308697">
    <property type="component" value="Unassembled WGS sequence"/>
</dbReference>
<sequence>MLEEHLAAVRLRLRRIDEAGDIGAALEPEALAEARWLEQLLGEERELGAEVATVLAARVAVGRLYWLRSRSLPAEGDRERAVRVLGPCFLAGADGVPAPLLPDLAGAAVPEAERELREALDAGDPEALRRAADLWRRILAALPADHPCRVRHLSGPGIALLGRYHRTAEPSDLDAAIDALREAVAETPVGHPERGAHLGSLRNALMVRFGRLADIADLEGAIAAGSEAAETAPDGLPERPVALCHVAVALQTRAQHTGEAADLDRAIELLQCAVDGFPAHDPSRLSALANLGNALRARYQQTGGDAGLGDLDTAVTTGKEVLAATPVHHPQRAARLSNLGLALLLRFDATANAADLYTSIDLLRSALAIMPDDGRPTRPAVLDNLGLALWSRYLRTRDAADLAAAAREFRAAARATAEDDPTRARYLSHLGNVLRLRFTTTGDRADLDTAIDALRSAVAASPAGLPDTAAYGAQLGDALRHRFGRTGDPADRDTAVAAYTKAADAGAAAPTVRATAASAAGRLLAATAPGRAADLLETAVRTLPDTAPRQPDRDDRQRAPGAFDDLSEDAGLSDDAASLALADLRGTPGERAARALRLLEAGRTTLLSRAPDVHGGLAGLRAAHPETAARFAALRDRLDRPAGDGTGRGTPTAAPLAADRQRLVRERRELAAEFAATLAEIRALDGFAAFGLPPTTRELLAEAAHGPIVAFSVSEHHCDALLLTKNGIASVALPRLRQDTLTHTVASFHQALHTAAASPHRRRQRAAQAALHTTLEWLWDVAAEPVLRALGHHGPPAAGGDWPRVWWAPGSLLGRLPLHAAGHHGDPEDAPERRTVLDRVVSSYTPTVGALRHARQQRDGQQQDGQPRDGLPLSSSGTVFPDSIGTLWPVDDRLSVADALRADGRPTALALHHTVRALRDRLPHAPSRWAAFRHTGA</sequence>
<dbReference type="EMBL" id="SUMB01000002">
    <property type="protein sequence ID" value="TJZ57077.1"/>
    <property type="molecule type" value="Genomic_DNA"/>
</dbReference>
<feature type="compositionally biased region" description="Low complexity" evidence="1">
    <location>
        <begin position="859"/>
        <end position="870"/>
    </location>
</feature>
<protein>
    <submittedName>
        <fullName evidence="3">CHAT domain-containing protein</fullName>
    </submittedName>
</protein>
<evidence type="ECO:0000313" key="3">
    <source>
        <dbReference type="EMBL" id="TJZ57077.1"/>
    </source>
</evidence>
<feature type="region of interest" description="Disordered" evidence="1">
    <location>
        <begin position="541"/>
        <end position="569"/>
    </location>
</feature>
<dbReference type="Gene3D" id="1.25.40.10">
    <property type="entry name" value="Tetratricopeptide repeat domain"/>
    <property type="match status" value="1"/>
</dbReference>
<dbReference type="RefSeq" id="WP_136738697.1">
    <property type="nucleotide sequence ID" value="NZ_SUMB01000002.1"/>
</dbReference>
<dbReference type="OrthoDB" id="3206999at2"/>
<dbReference type="PROSITE" id="PS50206">
    <property type="entry name" value="RHODANESE_3"/>
    <property type="match status" value="1"/>
</dbReference>
<comment type="caution">
    <text evidence="3">The sequence shown here is derived from an EMBL/GenBank/DDBJ whole genome shotgun (WGS) entry which is preliminary data.</text>
</comment>
<name>A0A4U0NRF0_9ACTN</name>
<evidence type="ECO:0000259" key="2">
    <source>
        <dbReference type="PROSITE" id="PS50206"/>
    </source>
</evidence>
<dbReference type="AlphaFoldDB" id="A0A4U0NRF0"/>
<keyword evidence="4" id="KW-1185">Reference proteome</keyword>
<gene>
    <name evidence="3" type="ORF">FCH28_06320</name>
</gene>